<organism evidence="1 2">
    <name type="scientific">Nonomuraea rubra</name>
    <dbReference type="NCBI Taxonomy" id="46180"/>
    <lineage>
        <taxon>Bacteria</taxon>
        <taxon>Bacillati</taxon>
        <taxon>Actinomycetota</taxon>
        <taxon>Actinomycetes</taxon>
        <taxon>Streptosporangiales</taxon>
        <taxon>Streptosporangiaceae</taxon>
        <taxon>Nonomuraea</taxon>
    </lineage>
</organism>
<dbReference type="AlphaFoldDB" id="A0A7X0P338"/>
<gene>
    <name evidence="1" type="ORF">HD593_009191</name>
</gene>
<evidence type="ECO:0008006" key="3">
    <source>
        <dbReference type="Google" id="ProtNLM"/>
    </source>
</evidence>
<dbReference type="EMBL" id="JACHMI010000001">
    <property type="protein sequence ID" value="MBB6554396.1"/>
    <property type="molecule type" value="Genomic_DNA"/>
</dbReference>
<accession>A0A7X0P338</accession>
<protein>
    <recommendedName>
        <fullName evidence="3">Septum formation-related domain-containing protein</fullName>
    </recommendedName>
</protein>
<evidence type="ECO:0000313" key="1">
    <source>
        <dbReference type="EMBL" id="MBB6554396.1"/>
    </source>
</evidence>
<dbReference type="Proteomes" id="UP000565579">
    <property type="component" value="Unassembled WGS sequence"/>
</dbReference>
<proteinExistence type="predicted"/>
<comment type="caution">
    <text evidence="1">The sequence shown here is derived from an EMBL/GenBank/DDBJ whole genome shotgun (WGS) entry which is preliminary data.</text>
</comment>
<evidence type="ECO:0000313" key="2">
    <source>
        <dbReference type="Proteomes" id="UP000565579"/>
    </source>
</evidence>
<name>A0A7X0P338_9ACTN</name>
<dbReference type="RefSeq" id="WP_185109127.1">
    <property type="nucleotide sequence ID" value="NZ_JACHMI010000001.1"/>
</dbReference>
<reference evidence="1 2" key="1">
    <citation type="submission" date="2020-08" db="EMBL/GenBank/DDBJ databases">
        <title>Sequencing the genomes of 1000 actinobacteria strains.</title>
        <authorList>
            <person name="Klenk H.-P."/>
        </authorList>
    </citation>
    <scope>NUCLEOTIDE SEQUENCE [LARGE SCALE GENOMIC DNA]</scope>
    <source>
        <strain evidence="1 2">DSM 43768</strain>
    </source>
</reference>
<sequence length="722" mass="79520">MFGAGEASGPGDATGRALQEVAGAELYRRNAFRITGLSTYADRRAIRERRQKVNTALQVGADVDLGHDLPVEADEVRAAFDRLLDDPRRRLVDELFWLWDTPDATCPCVRSLHKDHDAAVRAHSAALDLEVGGPSSGRLELEKLWTEAAAQWKAILRRAAFWEHVRHRLAALDDRQLDESAVDVLRRELPSALVRPLIELAGRPGDQQGRRADLARRWPAPELVVDDRLEELAAPMYETLRTTLNAAGGLLDDGEPERAAGRVYGKVLPGLNRLNALVPHARHRRTRALREDVAILLNNCAMALLDSEGPAAGQRGRRWLDTARDLTTDPGTVETIEQNRNVLSQVTETFQTIKDEATALVRTGRPEVARAYLDYIEEQLGDVPGIERVARLRLDLGLTRVSPGPGPRYTSSVPYVPAPRRGRGLRVAFWVAVLAGAGLLLGQCSGTFSGWSSSAASESGRSTVFADAVADNVPAGSCVSSQAGWESGETGIPTVPCDEPHWGEVLGYVPLGEAVSPYPGGDQVRATAELECRRLQLRQERLPPNQYKIGYLLPGEKRWNKGGGRYENYAPCVVSRIGDEPYADSHVEDPPPLPHGVVVWMDLFGERIADNPPVGSCVRSRRTWGASPQSVDIVRCEEPHWAENGAYVKLYDPEDRWPGDARVFFKAEDECAEATSGIAPVALYRIDTIWPRKDRWEKKNGQIYAVCLVSRADGQELTGRLS</sequence>
<keyword evidence="2" id="KW-1185">Reference proteome</keyword>